<evidence type="ECO:0000313" key="3">
    <source>
        <dbReference type="Proteomes" id="UP000324800"/>
    </source>
</evidence>
<protein>
    <submittedName>
        <fullName evidence="2">Uncharacterized protein</fullName>
    </submittedName>
</protein>
<dbReference type="Proteomes" id="UP000324800">
    <property type="component" value="Unassembled WGS sequence"/>
</dbReference>
<dbReference type="AlphaFoldDB" id="A0A5J4WF16"/>
<organism evidence="2 3">
    <name type="scientific">Streblomastix strix</name>
    <dbReference type="NCBI Taxonomy" id="222440"/>
    <lineage>
        <taxon>Eukaryota</taxon>
        <taxon>Metamonada</taxon>
        <taxon>Preaxostyla</taxon>
        <taxon>Oxymonadida</taxon>
        <taxon>Streblomastigidae</taxon>
        <taxon>Streblomastix</taxon>
    </lineage>
</organism>
<evidence type="ECO:0000256" key="1">
    <source>
        <dbReference type="SAM" id="MobiDB-lite"/>
    </source>
</evidence>
<accession>A0A5J4WF16</accession>
<comment type="caution">
    <text evidence="2">The sequence shown here is derived from an EMBL/GenBank/DDBJ whole genome shotgun (WGS) entry which is preliminary data.</text>
</comment>
<gene>
    <name evidence="2" type="ORF">EZS28_011171</name>
</gene>
<feature type="region of interest" description="Disordered" evidence="1">
    <location>
        <begin position="162"/>
        <end position="187"/>
    </location>
</feature>
<reference evidence="2 3" key="1">
    <citation type="submission" date="2019-03" db="EMBL/GenBank/DDBJ databases">
        <title>Single cell metagenomics reveals metabolic interactions within the superorganism composed of flagellate Streblomastix strix and complex community of Bacteroidetes bacteria on its surface.</title>
        <authorList>
            <person name="Treitli S.C."/>
            <person name="Kolisko M."/>
            <person name="Husnik F."/>
            <person name="Keeling P."/>
            <person name="Hampl V."/>
        </authorList>
    </citation>
    <scope>NUCLEOTIDE SEQUENCE [LARGE SCALE GENOMIC DNA]</scope>
    <source>
        <strain evidence="2">ST1C</strain>
    </source>
</reference>
<dbReference type="EMBL" id="SNRW01002274">
    <property type="protein sequence ID" value="KAA6393303.1"/>
    <property type="molecule type" value="Genomic_DNA"/>
</dbReference>
<sequence length="214" mass="25066">MTQKEIRKLHSLQKKVRTVARLVKVDKNTVSFQFEKQEIKIVHKISKGLGRHTVIISKVREKDKNPLAQKSASSAKVLKRTIRNKLYLPTLRKTMLQRVRRGKRFVEMVAQMLDDASICVTLGRTLSLRLNTLVQTARLVQLVCKRLNKFANQSAIETIRRNKYNDDEEEEDDDDNNFNQDKGQNQKEQQYALRPGWKFLQIINTQMNKKTFLN</sequence>
<feature type="compositionally biased region" description="Acidic residues" evidence="1">
    <location>
        <begin position="166"/>
        <end position="176"/>
    </location>
</feature>
<name>A0A5J4WF16_9EUKA</name>
<proteinExistence type="predicted"/>
<evidence type="ECO:0000313" key="2">
    <source>
        <dbReference type="EMBL" id="KAA6393303.1"/>
    </source>
</evidence>